<accession>A0ABN9PZN2</accession>
<evidence type="ECO:0000259" key="2">
    <source>
        <dbReference type="PROSITE" id="PS50004"/>
    </source>
</evidence>
<dbReference type="InterPro" id="IPR035892">
    <property type="entry name" value="C2_domain_sf"/>
</dbReference>
<feature type="compositionally biased region" description="Low complexity" evidence="1">
    <location>
        <begin position="1152"/>
        <end position="1167"/>
    </location>
</feature>
<dbReference type="PANTHER" id="PTHR32097">
    <property type="entry name" value="CAMP-BINDING PROTEIN 1-RELATED"/>
    <property type="match status" value="1"/>
</dbReference>
<evidence type="ECO:0000256" key="1">
    <source>
        <dbReference type="SAM" id="MobiDB-lite"/>
    </source>
</evidence>
<dbReference type="InterPro" id="IPR051324">
    <property type="entry name" value="Stress/Tellurium_Resist"/>
</dbReference>
<feature type="region of interest" description="Disordered" evidence="1">
    <location>
        <begin position="50"/>
        <end position="88"/>
    </location>
</feature>
<dbReference type="InterPro" id="IPR000008">
    <property type="entry name" value="C2_dom"/>
</dbReference>
<dbReference type="Gene3D" id="2.60.60.30">
    <property type="entry name" value="sav2460 like domains"/>
    <property type="match status" value="2"/>
</dbReference>
<gene>
    <name evidence="3" type="ORF">PCOR1329_LOCUS6619</name>
</gene>
<dbReference type="SUPFAM" id="SSF49562">
    <property type="entry name" value="C2 domain (Calcium/lipid-binding domain, CaLB)"/>
    <property type="match status" value="1"/>
</dbReference>
<protein>
    <recommendedName>
        <fullName evidence="2">C2 domain-containing protein</fullName>
    </recommendedName>
</protein>
<comment type="caution">
    <text evidence="3">The sequence shown here is derived from an EMBL/GenBank/DDBJ whole genome shotgun (WGS) entry which is preliminary data.</text>
</comment>
<name>A0ABN9PZN2_9DINO</name>
<feature type="domain" description="C2" evidence="2">
    <location>
        <begin position="1154"/>
        <end position="1277"/>
    </location>
</feature>
<dbReference type="Pfam" id="PF00168">
    <property type="entry name" value="C2"/>
    <property type="match status" value="1"/>
</dbReference>
<proteinExistence type="predicted"/>
<reference evidence="3" key="1">
    <citation type="submission" date="2023-10" db="EMBL/GenBank/DDBJ databases">
        <authorList>
            <person name="Chen Y."/>
            <person name="Shah S."/>
            <person name="Dougan E. K."/>
            <person name="Thang M."/>
            <person name="Chan C."/>
        </authorList>
    </citation>
    <scope>NUCLEOTIDE SEQUENCE [LARGE SCALE GENOMIC DNA]</scope>
</reference>
<dbReference type="Proteomes" id="UP001189429">
    <property type="component" value="Unassembled WGS sequence"/>
</dbReference>
<dbReference type="SMART" id="SM00239">
    <property type="entry name" value="C2"/>
    <property type="match status" value="1"/>
</dbReference>
<dbReference type="Gene3D" id="2.60.40.150">
    <property type="entry name" value="C2 domain"/>
    <property type="match status" value="1"/>
</dbReference>
<dbReference type="InterPro" id="IPR003325">
    <property type="entry name" value="TerD"/>
</dbReference>
<feature type="region of interest" description="Disordered" evidence="1">
    <location>
        <begin position="1141"/>
        <end position="1171"/>
    </location>
</feature>
<dbReference type="CDD" id="cd06974">
    <property type="entry name" value="TerD_like"/>
    <property type="match status" value="2"/>
</dbReference>
<dbReference type="PANTHER" id="PTHR32097:SF17">
    <property type="entry name" value="CAMP-BINDING PROTEIN 1-RELATED"/>
    <property type="match status" value="1"/>
</dbReference>
<evidence type="ECO:0000313" key="3">
    <source>
        <dbReference type="EMBL" id="CAK0797582.1"/>
    </source>
</evidence>
<keyword evidence="4" id="KW-1185">Reference proteome</keyword>
<evidence type="ECO:0000313" key="4">
    <source>
        <dbReference type="Proteomes" id="UP001189429"/>
    </source>
</evidence>
<dbReference type="Pfam" id="PF02342">
    <property type="entry name" value="TerD"/>
    <property type="match status" value="2"/>
</dbReference>
<sequence>MAAWRASCHICHGTLEFDKLRLSRANNPRRPKFVPPGCYGQCLGPRADVKRRGALPPAQQQELAERCEPAAPPPAPGLPQLPPPDAGDAVQARLPLHERDVNYRGLQNIDSLLTDQCGTLTEVPTAFTHAVNEARGAVAGHIMWSIGDEDSLQGWRLLLCFHRLLFGELRRDAEDSARTVRERVAERLDMFWAGEWEHPMRLTAVPVKTRSAQKGLSKTVQRIRYLLHKGELGRACQAAWGTVKTRDVTTTRQAFLAQQGLGENVNQVDGGVGEDMDVEEEAEREEDVEARRDRARSLAADVSTHLMGNWSRVPRGAGSGPLWSRFKQRLPLAHASMSGETTAQAKDLVLAGRLLDIAKRDAGTRVVASGTVPRRLIGQAVCATRKSEIRSAVGPCQYGVLGPGGAEALQKAITVHAESLPDWAFFSVDVRCPDLEVLARSIHDRGRVRAVSEEGEASSTVVQWLGSTLPFMRDHRVTEEQGDDWRDATAGAGAADDEAPRAVTRLKSFNEMLNSLVMAGPPIHEAFTLLRNFVKRLYHVRPESTTWEEGGGFSSAEQRADATTLGSWSTTWRAVLAAQGLSTLGESERAAPGFHEVLAQARQRRHPQHALADDEFCAAYRCRLLFEDPAGHHACCCDKRARDGTAGAQTAPWRGQSSTWLPHDPVSSGPLAIDVSVVEVATADPGLAAARSRRDGQATADRERAEHQRYPGGGLLAAALETGGRWGQELRRWAKAAEPAGVRRAEALGDLRQSLAAALQRGAAPQLLASAAGLPRPWRRLLAERGSLRSWDPGSVDVDLQAVAFDTSGKLMDAVYYNNLKAFGKGLTHSSDELTGDKEGIDESVWADFGRLPAEVGLIVYVVACHSGGHLKDVRNGRFHVFEDSMRNQVAEFVLEHSEEEVDVIAAARRAGNGWSVSLIQEPAQDGQHFIDILEPTIGNYVRKVIPGAPRRIKACFAMDKGSVADLPRSSELGPIKAALGWDTDKGNIDLDVSAVLIDQAGRHVDTVFFSNLEAPGIRHSGDNLTGEGSGDDEVINVEVDKLDPRVQQVFFVINIYTRGKSFKQVANPYCRVLVGPGDEFCKFKLSEAGDQQGLLMARLVREPDRWGFQALGMPSRGSMWKDSMPDVLRYAATRPHDLQTARASTATFDGPRATTASRPSASPRPSGTGGVKVAIVSASGLRAADWNGKSDPYCVVELNGQPSSQVRTSTKNKTLDPTWNETFVLRMAAPQPGCAEVPPVRLRHDWERRLPRRMRPAGRPAGLRGLPGRPGRALRCEGWRRGEGVRPPQDIRSMRVTVRRSLLRSVACEPWPFPRLSRVAKHAPREAFPHFRPWPRGCQTPTS</sequence>
<dbReference type="PROSITE" id="PS50004">
    <property type="entry name" value="C2"/>
    <property type="match status" value="1"/>
</dbReference>
<organism evidence="3 4">
    <name type="scientific">Prorocentrum cordatum</name>
    <dbReference type="NCBI Taxonomy" id="2364126"/>
    <lineage>
        <taxon>Eukaryota</taxon>
        <taxon>Sar</taxon>
        <taxon>Alveolata</taxon>
        <taxon>Dinophyceae</taxon>
        <taxon>Prorocentrales</taxon>
        <taxon>Prorocentraceae</taxon>
        <taxon>Prorocentrum</taxon>
    </lineage>
</organism>
<feature type="compositionally biased region" description="Pro residues" evidence="1">
    <location>
        <begin position="70"/>
        <end position="85"/>
    </location>
</feature>
<dbReference type="EMBL" id="CAUYUJ010001780">
    <property type="protein sequence ID" value="CAK0797582.1"/>
    <property type="molecule type" value="Genomic_DNA"/>
</dbReference>